<gene>
    <name evidence="1" type="ORF">SS1G_12007</name>
</gene>
<accession>A7F411</accession>
<reference evidence="2" key="1">
    <citation type="journal article" date="2011" name="PLoS Genet.">
        <title>Genomic analysis of the necrotrophic fungal pathogens Sclerotinia sclerotiorum and Botrytis cinerea.</title>
        <authorList>
            <person name="Amselem J."/>
            <person name="Cuomo C.A."/>
            <person name="van Kan J.A."/>
            <person name="Viaud M."/>
            <person name="Benito E.P."/>
            <person name="Couloux A."/>
            <person name="Coutinho P.M."/>
            <person name="de Vries R.P."/>
            <person name="Dyer P.S."/>
            <person name="Fillinger S."/>
            <person name="Fournier E."/>
            <person name="Gout L."/>
            <person name="Hahn M."/>
            <person name="Kohn L."/>
            <person name="Lapalu N."/>
            <person name="Plummer K.M."/>
            <person name="Pradier J.M."/>
            <person name="Quevillon E."/>
            <person name="Sharon A."/>
            <person name="Simon A."/>
            <person name="ten Have A."/>
            <person name="Tudzynski B."/>
            <person name="Tudzynski P."/>
            <person name="Wincker P."/>
            <person name="Andrew M."/>
            <person name="Anthouard V."/>
            <person name="Beever R.E."/>
            <person name="Beffa R."/>
            <person name="Benoit I."/>
            <person name="Bouzid O."/>
            <person name="Brault B."/>
            <person name="Chen Z."/>
            <person name="Choquer M."/>
            <person name="Collemare J."/>
            <person name="Cotton P."/>
            <person name="Danchin E.G."/>
            <person name="Da Silva C."/>
            <person name="Gautier A."/>
            <person name="Giraud C."/>
            <person name="Giraud T."/>
            <person name="Gonzalez C."/>
            <person name="Grossetete S."/>
            <person name="Guldener U."/>
            <person name="Henrissat B."/>
            <person name="Howlett B.J."/>
            <person name="Kodira C."/>
            <person name="Kretschmer M."/>
            <person name="Lappartient A."/>
            <person name="Leroch M."/>
            <person name="Levis C."/>
            <person name="Mauceli E."/>
            <person name="Neuveglise C."/>
            <person name="Oeser B."/>
            <person name="Pearson M."/>
            <person name="Poulain J."/>
            <person name="Poussereau N."/>
            <person name="Quesneville H."/>
            <person name="Rascle C."/>
            <person name="Schumacher J."/>
            <person name="Segurens B."/>
            <person name="Sexton A."/>
            <person name="Silva E."/>
            <person name="Sirven C."/>
            <person name="Soanes D.M."/>
            <person name="Talbot N.J."/>
            <person name="Templeton M."/>
            <person name="Yandava C."/>
            <person name="Yarden O."/>
            <person name="Zeng Q."/>
            <person name="Rollins J.A."/>
            <person name="Lebrun M.H."/>
            <person name="Dickman M."/>
        </authorList>
    </citation>
    <scope>NUCLEOTIDE SEQUENCE [LARGE SCALE GENOMIC DNA]</scope>
    <source>
        <strain evidence="2">ATCC 18683 / 1980 / Ss-1</strain>
    </source>
</reference>
<sequence>MNAAFAPSMVFSKKTASEVLVKRSSVHLLLEKRKVGNAIIGAPETMEATSIVNEDAGNIKPPANDGHVLMQRKSTMHNFYHSTYSGICCGSVMTGGIYDTMAPNWFC</sequence>
<evidence type="ECO:0000313" key="1">
    <source>
        <dbReference type="EMBL" id="EDN97482.1"/>
    </source>
</evidence>
<dbReference type="KEGG" id="ssl:SS1G_12007"/>
<protein>
    <submittedName>
        <fullName evidence="1">Uncharacterized protein</fullName>
    </submittedName>
</protein>
<dbReference type="GeneID" id="5482861"/>
<dbReference type="InParanoid" id="A7F411"/>
<organism evidence="1 2">
    <name type="scientific">Sclerotinia sclerotiorum (strain ATCC 18683 / 1980 / Ss-1)</name>
    <name type="common">White mold</name>
    <name type="synonym">Whetzelinia sclerotiorum</name>
    <dbReference type="NCBI Taxonomy" id="665079"/>
    <lineage>
        <taxon>Eukaryota</taxon>
        <taxon>Fungi</taxon>
        <taxon>Dikarya</taxon>
        <taxon>Ascomycota</taxon>
        <taxon>Pezizomycotina</taxon>
        <taxon>Leotiomycetes</taxon>
        <taxon>Helotiales</taxon>
        <taxon>Sclerotiniaceae</taxon>
        <taxon>Sclerotinia</taxon>
    </lineage>
</organism>
<evidence type="ECO:0000313" key="2">
    <source>
        <dbReference type="Proteomes" id="UP000001312"/>
    </source>
</evidence>
<keyword evidence="2" id="KW-1185">Reference proteome</keyword>
<dbReference type="EMBL" id="CH476640">
    <property type="protein sequence ID" value="EDN97482.1"/>
    <property type="molecule type" value="Genomic_DNA"/>
</dbReference>
<proteinExistence type="predicted"/>
<dbReference type="Proteomes" id="UP000001312">
    <property type="component" value="Unassembled WGS sequence"/>
</dbReference>
<name>A7F411_SCLS1</name>
<dbReference type="AlphaFoldDB" id="A7F411"/>
<dbReference type="RefSeq" id="XP_001586978.1">
    <property type="nucleotide sequence ID" value="XM_001586928.1"/>
</dbReference>